<feature type="active site" evidence="1">
    <location>
        <position position="37"/>
    </location>
</feature>
<dbReference type="RefSeq" id="WP_380543376.1">
    <property type="nucleotide sequence ID" value="NZ_JBHFAB010000032.1"/>
</dbReference>
<dbReference type="NCBIfam" id="TIGR00347">
    <property type="entry name" value="bioD"/>
    <property type="match status" value="1"/>
</dbReference>
<organism evidence="3 4">
    <name type="scientific">Streptacidiphilus cavernicola</name>
    <dbReference type="NCBI Taxonomy" id="3342716"/>
    <lineage>
        <taxon>Bacteria</taxon>
        <taxon>Bacillati</taxon>
        <taxon>Actinomycetota</taxon>
        <taxon>Actinomycetes</taxon>
        <taxon>Kitasatosporales</taxon>
        <taxon>Streptomycetaceae</taxon>
        <taxon>Streptacidiphilus</taxon>
    </lineage>
</organism>
<feature type="region of interest" description="Disordered" evidence="2">
    <location>
        <begin position="236"/>
        <end position="256"/>
    </location>
</feature>
<feature type="binding site" evidence="1">
    <location>
        <position position="16"/>
    </location>
    <ligand>
        <name>Mg(2+)</name>
        <dbReference type="ChEBI" id="CHEBI:18420"/>
    </ligand>
</feature>
<evidence type="ECO:0000313" key="3">
    <source>
        <dbReference type="EMBL" id="MFC1421013.1"/>
    </source>
</evidence>
<comment type="caution">
    <text evidence="1">Lacks conserved residue(s) required for the propagation of feature annotation.</text>
</comment>
<dbReference type="SUPFAM" id="SSF52540">
    <property type="entry name" value="P-loop containing nucleoside triphosphate hydrolases"/>
    <property type="match status" value="1"/>
</dbReference>
<name>A0ABV6W525_9ACTN</name>
<dbReference type="Pfam" id="PF13500">
    <property type="entry name" value="AAA_26"/>
    <property type="match status" value="1"/>
</dbReference>
<keyword evidence="1" id="KW-0093">Biotin biosynthesis</keyword>
<keyword evidence="1" id="KW-0460">Magnesium</keyword>
<gene>
    <name evidence="1 3" type="primary">bioD</name>
    <name evidence="3" type="ORF">ACEZDE_30875</name>
</gene>
<comment type="pathway">
    <text evidence="1">Cofactor biosynthesis; biotin biosynthesis; biotin from 7,8-diaminononanoate: step 1/2.</text>
</comment>
<comment type="catalytic activity">
    <reaction evidence="1">
        <text>(7R,8S)-7,8-diammoniononanoate + CO2 + ATP = (4R,5S)-dethiobiotin + ADP + phosphate + 3 H(+)</text>
        <dbReference type="Rhea" id="RHEA:15805"/>
        <dbReference type="ChEBI" id="CHEBI:15378"/>
        <dbReference type="ChEBI" id="CHEBI:16526"/>
        <dbReference type="ChEBI" id="CHEBI:30616"/>
        <dbReference type="ChEBI" id="CHEBI:43474"/>
        <dbReference type="ChEBI" id="CHEBI:149469"/>
        <dbReference type="ChEBI" id="CHEBI:149473"/>
        <dbReference type="ChEBI" id="CHEBI:456216"/>
        <dbReference type="EC" id="6.3.3.3"/>
    </reaction>
</comment>
<dbReference type="InterPro" id="IPR004472">
    <property type="entry name" value="DTB_synth_BioD"/>
</dbReference>
<comment type="similarity">
    <text evidence="1">Belongs to the dethiobiotin synthetase family.</text>
</comment>
<accession>A0ABV6W525</accession>
<keyword evidence="1" id="KW-0547">Nucleotide-binding</keyword>
<dbReference type="Proteomes" id="UP001592531">
    <property type="component" value="Unassembled WGS sequence"/>
</dbReference>
<evidence type="ECO:0000256" key="1">
    <source>
        <dbReference type="HAMAP-Rule" id="MF_00336"/>
    </source>
</evidence>
<dbReference type="PANTHER" id="PTHR43210">
    <property type="entry name" value="DETHIOBIOTIN SYNTHETASE"/>
    <property type="match status" value="1"/>
</dbReference>
<comment type="cofactor">
    <cofactor evidence="1">
        <name>Mg(2+)</name>
        <dbReference type="ChEBI" id="CHEBI:18420"/>
    </cofactor>
</comment>
<comment type="subunit">
    <text evidence="1">Homodimer.</text>
</comment>
<keyword evidence="1" id="KW-0963">Cytoplasm</keyword>
<keyword evidence="4" id="KW-1185">Reference proteome</keyword>
<reference evidence="3 4" key="1">
    <citation type="submission" date="2024-09" db="EMBL/GenBank/DDBJ databases">
        <authorList>
            <person name="Lee S.D."/>
        </authorList>
    </citation>
    <scope>NUCLEOTIDE SEQUENCE [LARGE SCALE GENOMIC DNA]</scope>
    <source>
        <strain evidence="3 4">N8-3</strain>
    </source>
</reference>
<keyword evidence="1 3" id="KW-0436">Ligase</keyword>
<dbReference type="EMBL" id="JBHFAB010000032">
    <property type="protein sequence ID" value="MFC1421013.1"/>
    <property type="molecule type" value="Genomic_DNA"/>
</dbReference>
<dbReference type="CDD" id="cd03109">
    <property type="entry name" value="DTBS"/>
    <property type="match status" value="1"/>
</dbReference>
<dbReference type="PANTHER" id="PTHR43210:SF5">
    <property type="entry name" value="DETHIOBIOTIN SYNTHETASE"/>
    <property type="match status" value="1"/>
</dbReference>
<protein>
    <recommendedName>
        <fullName evidence="1">ATP-dependent dethiobiotin synthetase BioD</fullName>
        <ecNumber evidence="1">6.3.3.3</ecNumber>
    </recommendedName>
    <alternativeName>
        <fullName evidence="1">DTB synthetase</fullName>
        <shortName evidence="1">DTBS</shortName>
    </alternativeName>
    <alternativeName>
        <fullName evidence="1">Dethiobiotin synthase</fullName>
    </alternativeName>
</protein>
<evidence type="ECO:0000256" key="2">
    <source>
        <dbReference type="SAM" id="MobiDB-lite"/>
    </source>
</evidence>
<dbReference type="Gene3D" id="3.40.50.300">
    <property type="entry name" value="P-loop containing nucleotide triphosphate hydrolases"/>
    <property type="match status" value="1"/>
</dbReference>
<feature type="binding site" evidence="1">
    <location>
        <begin position="109"/>
        <end position="112"/>
    </location>
    <ligand>
        <name>ATP</name>
        <dbReference type="ChEBI" id="CHEBI:30616"/>
    </ligand>
</feature>
<feature type="binding site" evidence="1">
    <location>
        <position position="109"/>
    </location>
    <ligand>
        <name>Mg(2+)</name>
        <dbReference type="ChEBI" id="CHEBI:18420"/>
    </ligand>
</feature>
<keyword evidence="1" id="KW-0067">ATP-binding</keyword>
<keyword evidence="1" id="KW-0479">Metal-binding</keyword>
<dbReference type="EC" id="6.3.3.3" evidence="1"/>
<dbReference type="HAMAP" id="MF_00336">
    <property type="entry name" value="BioD"/>
    <property type="match status" value="1"/>
</dbReference>
<feature type="binding site" evidence="1">
    <location>
        <position position="50"/>
    </location>
    <ligand>
        <name>Mg(2+)</name>
        <dbReference type="ChEBI" id="CHEBI:18420"/>
    </ligand>
</feature>
<evidence type="ECO:0000313" key="4">
    <source>
        <dbReference type="Proteomes" id="UP001592531"/>
    </source>
</evidence>
<feature type="binding site" evidence="1">
    <location>
        <begin position="12"/>
        <end position="17"/>
    </location>
    <ligand>
        <name>ATP</name>
        <dbReference type="ChEBI" id="CHEBI:30616"/>
    </ligand>
</feature>
<comment type="caution">
    <text evidence="3">The sequence shown here is derived from an EMBL/GenBank/DDBJ whole genome shotgun (WGS) entry which is preliminary data.</text>
</comment>
<comment type="subcellular location">
    <subcellularLocation>
        <location evidence="1">Cytoplasm</location>
    </subcellularLocation>
</comment>
<dbReference type="GO" id="GO:0004141">
    <property type="term" value="F:dethiobiotin synthase activity"/>
    <property type="evidence" value="ECO:0007669"/>
    <property type="project" value="UniProtKB-EC"/>
</dbReference>
<sequence>MTIMLVTGTGTEIGKTVVTAAVASLALAAGRTVAVLKPAQTGVAAGEPGDLDEVRRLAGELTVSELGRYPDPLAPATAAARSGLAPVTPDQIADEAAALAAGHDLVLVEGAGGLLVRYDQQGSTLADVPAALARLGLDAQVLVVVTAGLGTLNTTALTAEALRARGSAPLGLVIGAWPDRPDLAARCNLADLPVVAGAPLLGVLPSGLVRRGADRVSLQATARSCLAPALGGVWDGSVADPDRPGPGPAGEDPISQ</sequence>
<feature type="binding site" evidence="1">
    <location>
        <position position="50"/>
    </location>
    <ligand>
        <name>ATP</name>
        <dbReference type="ChEBI" id="CHEBI:30616"/>
    </ligand>
</feature>
<proteinExistence type="inferred from homology"/>
<feature type="binding site" evidence="1">
    <location>
        <position position="41"/>
    </location>
    <ligand>
        <name>substrate</name>
    </ligand>
</feature>
<comment type="function">
    <text evidence="1">Catalyzes a mechanistically unusual reaction, the ATP-dependent insertion of CO2 between the N7 and N8 nitrogen atoms of 7,8-diaminopelargonic acid (DAPA, also called 7,8-diammoniononanoate) to form a ureido ring.</text>
</comment>
<dbReference type="InterPro" id="IPR027417">
    <property type="entry name" value="P-loop_NTPase"/>
</dbReference>